<dbReference type="Gene3D" id="3.40.50.12370">
    <property type="match status" value="1"/>
</dbReference>
<dbReference type="CDD" id="cd00293">
    <property type="entry name" value="USP-like"/>
    <property type="match status" value="1"/>
</dbReference>
<dbReference type="eggNOG" id="COG0589">
    <property type="taxonomic scope" value="Bacteria"/>
</dbReference>
<dbReference type="Proteomes" id="UP000011939">
    <property type="component" value="Unassembled WGS sequence"/>
</dbReference>
<dbReference type="EMBL" id="AMZQ01000002">
    <property type="protein sequence ID" value="EKU11890.1"/>
    <property type="molecule type" value="Genomic_DNA"/>
</dbReference>
<accession>M5IL72</accession>
<evidence type="ECO:0000313" key="2">
    <source>
        <dbReference type="Proteomes" id="UP000011939"/>
    </source>
</evidence>
<dbReference type="OrthoDB" id="5393836at2"/>
<gene>
    <name evidence="1" type="ORF">CSUNSWCD_1214</name>
</gene>
<protein>
    <submittedName>
        <fullName evidence="1">Uncharacterized protein</fullName>
    </submittedName>
</protein>
<dbReference type="STRING" id="1244083.CSUNSWCD_1214"/>
<dbReference type="RefSeq" id="WP_009493503.1">
    <property type="nucleotide sequence ID" value="NZ_AMZQ01000002.1"/>
</dbReference>
<sequence>MQYKKIFFPIGAGDDVKERIRGALLVAKHFNSHIEILACQLDPGVVYNMKMTLRGGVLYDEFLKAAKAELGVEHERNETIFHKLCEELDVQISDEPIEGKTTAKFTTKSGKRSVVVEQESKFCDMVVAAVPLDGKITGTFEAAVLKSGKNVIVIPRKLTKFSAENILVSWTGTPESSRAITSSLPLLKEAKRVKCITSKANLGDQSEASLKRLDEYFALHGINADFEVVGTFSVPGEPLLKASTDGNFDLIVAARYAENGFREIFLGGTTKYFLQNTTIPVFM</sequence>
<proteinExistence type="predicted"/>
<evidence type="ECO:0000313" key="1">
    <source>
        <dbReference type="EMBL" id="EKU11890.1"/>
    </source>
</evidence>
<dbReference type="SUPFAM" id="SSF52402">
    <property type="entry name" value="Adenine nucleotide alpha hydrolases-like"/>
    <property type="match status" value="1"/>
</dbReference>
<comment type="caution">
    <text evidence="1">The sequence shown here is derived from an EMBL/GenBank/DDBJ whole genome shotgun (WGS) entry which is preliminary data.</text>
</comment>
<organism evidence="1 2">
    <name type="scientific">Campylobacter showae CSUNSWCD</name>
    <dbReference type="NCBI Taxonomy" id="1244083"/>
    <lineage>
        <taxon>Bacteria</taxon>
        <taxon>Pseudomonadati</taxon>
        <taxon>Campylobacterota</taxon>
        <taxon>Epsilonproteobacteria</taxon>
        <taxon>Campylobacterales</taxon>
        <taxon>Campylobacteraceae</taxon>
        <taxon>Campylobacter</taxon>
    </lineage>
</organism>
<dbReference type="PATRIC" id="fig|1244083.3.peg.588"/>
<name>M5IL72_9BACT</name>
<reference evidence="1 2" key="1">
    <citation type="journal article" date="2013" name="Genome Announc.">
        <title>Genome Sequence of Campylobacter showae UNSWCD, Isolated from a Patient with Crohn's Disease.</title>
        <authorList>
            <person name="Tay A.P."/>
            <person name="Kaakoush N.O."/>
            <person name="Deshpande N.P."/>
            <person name="Chen Z."/>
            <person name="Mitchell H."/>
            <person name="Wilkins M.R."/>
        </authorList>
    </citation>
    <scope>NUCLEOTIDE SEQUENCE [LARGE SCALE GENOMIC DNA]</scope>
    <source>
        <strain evidence="1 2">CSUNSWCD</strain>
    </source>
</reference>
<dbReference type="AlphaFoldDB" id="M5IL72"/>